<reference evidence="2 3" key="1">
    <citation type="submission" date="2020-08" db="EMBL/GenBank/DDBJ databases">
        <title>A novel species.</title>
        <authorList>
            <person name="Gao J."/>
        </authorList>
    </citation>
    <scope>NUCLEOTIDE SEQUENCE [LARGE SCALE GENOMIC DNA]</scope>
    <source>
        <strain evidence="2 3">CRXT-G-22</strain>
    </source>
</reference>
<evidence type="ECO:0000313" key="3">
    <source>
        <dbReference type="Proteomes" id="UP000516052"/>
    </source>
</evidence>
<evidence type="ECO:0000256" key="1">
    <source>
        <dbReference type="SAM" id="MobiDB-lite"/>
    </source>
</evidence>
<name>A0A7H0IPU0_9ACTN</name>
<dbReference type="InterPro" id="IPR036366">
    <property type="entry name" value="PGBDSf"/>
</dbReference>
<proteinExistence type="predicted"/>
<sequence length="70" mass="7755">MTPPTIRQGNSGNTVREAQCLLVFRGYSVGPSGIDGIIGPITWNRLRNGCRRPRGPPTSFREGGRFRRGR</sequence>
<gene>
    <name evidence="2" type="ORF">IAG44_38730</name>
</gene>
<dbReference type="SUPFAM" id="SSF47090">
    <property type="entry name" value="PGBD-like"/>
    <property type="match status" value="1"/>
</dbReference>
<dbReference type="KEGG" id="sroi:IAG44_38730"/>
<dbReference type="AlphaFoldDB" id="A0A7H0IPU0"/>
<accession>A0A7H0IPU0</accession>
<keyword evidence="3" id="KW-1185">Reference proteome</keyword>
<protein>
    <recommendedName>
        <fullName evidence="4">Peptidoglycan binding-like domain-containing protein</fullName>
    </recommendedName>
</protein>
<dbReference type="Proteomes" id="UP000516052">
    <property type="component" value="Chromosome"/>
</dbReference>
<evidence type="ECO:0000313" key="2">
    <source>
        <dbReference type="EMBL" id="QNP74806.1"/>
    </source>
</evidence>
<dbReference type="EMBL" id="CP060828">
    <property type="protein sequence ID" value="QNP74806.1"/>
    <property type="molecule type" value="Genomic_DNA"/>
</dbReference>
<dbReference type="RefSeq" id="WP_187751730.1">
    <property type="nucleotide sequence ID" value="NZ_CP060828.1"/>
</dbReference>
<dbReference type="InterPro" id="IPR036365">
    <property type="entry name" value="PGBD-like_sf"/>
</dbReference>
<dbReference type="Gene3D" id="1.10.101.10">
    <property type="entry name" value="PGBD-like superfamily/PGBD"/>
    <property type="match status" value="1"/>
</dbReference>
<organism evidence="2 3">
    <name type="scientific">Streptomyces roseirectus</name>
    <dbReference type="NCBI Taxonomy" id="2768066"/>
    <lineage>
        <taxon>Bacteria</taxon>
        <taxon>Bacillati</taxon>
        <taxon>Actinomycetota</taxon>
        <taxon>Actinomycetes</taxon>
        <taxon>Kitasatosporales</taxon>
        <taxon>Streptomycetaceae</taxon>
        <taxon>Streptomyces</taxon>
    </lineage>
</organism>
<feature type="region of interest" description="Disordered" evidence="1">
    <location>
        <begin position="49"/>
        <end position="70"/>
    </location>
</feature>
<evidence type="ECO:0008006" key="4">
    <source>
        <dbReference type="Google" id="ProtNLM"/>
    </source>
</evidence>